<proteinExistence type="predicted"/>
<reference evidence="2" key="1">
    <citation type="journal article" date="2014" name="Int. J. Syst. Evol. Microbiol.">
        <title>Complete genome sequence of Corynebacterium casei LMG S-19264T (=DSM 44701T), isolated from a smear-ripened cheese.</title>
        <authorList>
            <consortium name="US DOE Joint Genome Institute (JGI-PGF)"/>
            <person name="Walter F."/>
            <person name="Albersmeier A."/>
            <person name="Kalinowski J."/>
            <person name="Ruckert C."/>
        </authorList>
    </citation>
    <scope>NUCLEOTIDE SEQUENCE</scope>
    <source>
        <strain evidence="2">KCTC 12988</strain>
    </source>
</reference>
<evidence type="ECO:0000313" key="2">
    <source>
        <dbReference type="EMBL" id="GHC46828.1"/>
    </source>
</evidence>
<dbReference type="InterPro" id="IPR052742">
    <property type="entry name" value="Mito_N-acetyltransferase"/>
</dbReference>
<protein>
    <submittedName>
        <fullName evidence="2">N-acetyltransferase</fullName>
    </submittedName>
</protein>
<organism evidence="2 3">
    <name type="scientific">Roseibacillus persicicus</name>
    <dbReference type="NCBI Taxonomy" id="454148"/>
    <lineage>
        <taxon>Bacteria</taxon>
        <taxon>Pseudomonadati</taxon>
        <taxon>Verrucomicrobiota</taxon>
        <taxon>Verrucomicrobiia</taxon>
        <taxon>Verrucomicrobiales</taxon>
        <taxon>Verrucomicrobiaceae</taxon>
        <taxon>Roseibacillus</taxon>
    </lineage>
</organism>
<dbReference type="Gene3D" id="3.40.630.30">
    <property type="match status" value="1"/>
</dbReference>
<dbReference type="EMBL" id="BMXI01000003">
    <property type="protein sequence ID" value="GHC46828.1"/>
    <property type="molecule type" value="Genomic_DNA"/>
</dbReference>
<gene>
    <name evidence="2" type="ORF">GCM10007100_10630</name>
</gene>
<dbReference type="InterPro" id="IPR016181">
    <property type="entry name" value="Acyl_CoA_acyltransferase"/>
</dbReference>
<keyword evidence="3" id="KW-1185">Reference proteome</keyword>
<reference evidence="2" key="2">
    <citation type="submission" date="2020-09" db="EMBL/GenBank/DDBJ databases">
        <authorList>
            <person name="Sun Q."/>
            <person name="Kim S."/>
        </authorList>
    </citation>
    <scope>NUCLEOTIDE SEQUENCE</scope>
    <source>
        <strain evidence="2">KCTC 12988</strain>
    </source>
</reference>
<dbReference type="RefSeq" id="WP_189568029.1">
    <property type="nucleotide sequence ID" value="NZ_BMXI01000003.1"/>
</dbReference>
<accession>A0A918THE2</accession>
<dbReference type="GO" id="GO:0016747">
    <property type="term" value="F:acyltransferase activity, transferring groups other than amino-acyl groups"/>
    <property type="evidence" value="ECO:0007669"/>
    <property type="project" value="InterPro"/>
</dbReference>
<dbReference type="SUPFAM" id="SSF55729">
    <property type="entry name" value="Acyl-CoA N-acyltransferases (Nat)"/>
    <property type="match status" value="1"/>
</dbReference>
<sequence length="171" mass="18921">MPMIRLFQEGDWQAVWGMLEPVFRAGQTYVYSPEITEQEARGVWVDEPRATYVVEDGGELLGTYYLKANQPGLGAHICNCGYIVSENARARGVASSMCEHSQAEAVSKGFRGMQFNLVVSTNKGAIRLWERLGFKIVGTVPGAFCHPEMGYVDAHIMFKNLKTEQGVAPKA</sequence>
<feature type="domain" description="N-acetyltransferase" evidence="1">
    <location>
        <begin position="2"/>
        <end position="162"/>
    </location>
</feature>
<name>A0A918THE2_9BACT</name>
<evidence type="ECO:0000259" key="1">
    <source>
        <dbReference type="PROSITE" id="PS51186"/>
    </source>
</evidence>
<comment type="caution">
    <text evidence="2">The sequence shown here is derived from an EMBL/GenBank/DDBJ whole genome shotgun (WGS) entry which is preliminary data.</text>
</comment>
<dbReference type="Pfam" id="PF00583">
    <property type="entry name" value="Acetyltransf_1"/>
    <property type="match status" value="1"/>
</dbReference>
<dbReference type="InterPro" id="IPR000182">
    <property type="entry name" value="GNAT_dom"/>
</dbReference>
<dbReference type="Proteomes" id="UP000644507">
    <property type="component" value="Unassembled WGS sequence"/>
</dbReference>
<evidence type="ECO:0000313" key="3">
    <source>
        <dbReference type="Proteomes" id="UP000644507"/>
    </source>
</evidence>
<dbReference type="PANTHER" id="PTHR43138:SF1">
    <property type="entry name" value="N-ACETYLTRANSFERASE ACA1"/>
    <property type="match status" value="1"/>
</dbReference>
<dbReference type="AlphaFoldDB" id="A0A918THE2"/>
<dbReference type="PROSITE" id="PS51186">
    <property type="entry name" value="GNAT"/>
    <property type="match status" value="1"/>
</dbReference>
<dbReference type="PANTHER" id="PTHR43138">
    <property type="entry name" value="ACETYLTRANSFERASE, GNAT FAMILY"/>
    <property type="match status" value="1"/>
</dbReference>